<keyword evidence="4" id="KW-1185">Reference proteome</keyword>
<feature type="disulfide bond" evidence="2">
    <location>
        <begin position="112"/>
        <end position="124"/>
    </location>
</feature>
<dbReference type="AlphaFoldDB" id="A0A6J8CLJ5"/>
<feature type="disulfide bond" evidence="2">
    <location>
        <begin position="35"/>
        <end position="47"/>
    </location>
</feature>
<dbReference type="OrthoDB" id="10070760at2759"/>
<keyword evidence="1 2" id="KW-1015">Disulfide bond</keyword>
<protein>
    <submittedName>
        <fullName evidence="3">LRP4</fullName>
    </submittedName>
</protein>
<feature type="disulfide bond" evidence="2">
    <location>
        <begin position="81"/>
        <end position="99"/>
    </location>
</feature>
<feature type="disulfide bond" evidence="2">
    <location>
        <begin position="119"/>
        <end position="137"/>
    </location>
</feature>
<feature type="disulfide bond" evidence="2">
    <location>
        <begin position="93"/>
        <end position="108"/>
    </location>
</feature>
<feature type="disulfide bond" evidence="2">
    <location>
        <begin position="54"/>
        <end position="69"/>
    </location>
</feature>
<dbReference type="GO" id="GO:0043235">
    <property type="term" value="C:receptor complex"/>
    <property type="evidence" value="ECO:0007669"/>
    <property type="project" value="TreeGrafter"/>
</dbReference>
<dbReference type="PROSITE" id="PS50068">
    <property type="entry name" value="LDLRA_2"/>
    <property type="match status" value="3"/>
</dbReference>
<dbReference type="InterPro" id="IPR051221">
    <property type="entry name" value="LDLR-related"/>
</dbReference>
<accession>A0A6J8CLJ5</accession>
<dbReference type="Gene3D" id="4.10.400.10">
    <property type="entry name" value="Low-density Lipoprotein Receptor"/>
    <property type="match status" value="2"/>
</dbReference>
<dbReference type="Gene3D" id="2.40.128.620">
    <property type="match status" value="1"/>
</dbReference>
<evidence type="ECO:0000313" key="3">
    <source>
        <dbReference type="EMBL" id="CAC5396436.1"/>
    </source>
</evidence>
<dbReference type="InterPro" id="IPR002172">
    <property type="entry name" value="LDrepeatLR_classA_rpt"/>
</dbReference>
<evidence type="ECO:0000256" key="2">
    <source>
        <dbReference type="PROSITE-ProRule" id="PRU00124"/>
    </source>
</evidence>
<dbReference type="Pfam" id="PF00057">
    <property type="entry name" value="Ldl_recept_a"/>
    <property type="match status" value="3"/>
</dbReference>
<gene>
    <name evidence="3" type="ORF">MCOR_30992</name>
</gene>
<reference evidence="3 4" key="1">
    <citation type="submission" date="2020-06" db="EMBL/GenBank/DDBJ databases">
        <authorList>
            <person name="Li R."/>
            <person name="Bekaert M."/>
        </authorList>
    </citation>
    <scope>NUCLEOTIDE SEQUENCE [LARGE SCALE GENOMIC DNA]</scope>
    <source>
        <strain evidence="4">wild</strain>
    </source>
</reference>
<dbReference type="EMBL" id="CACVKT020005615">
    <property type="protein sequence ID" value="CAC5396436.1"/>
    <property type="molecule type" value="Genomic_DNA"/>
</dbReference>
<name>A0A6J8CLJ5_MYTCO</name>
<evidence type="ECO:0000256" key="1">
    <source>
        <dbReference type="ARBA" id="ARBA00023157"/>
    </source>
</evidence>
<feature type="disulfide bond" evidence="2">
    <location>
        <begin position="74"/>
        <end position="86"/>
    </location>
</feature>
<dbReference type="Proteomes" id="UP000507470">
    <property type="component" value="Unassembled WGS sequence"/>
</dbReference>
<sequence length="156" mass="18029">MPHGYDKGNISIVIRDEDNQQEPMTSQFLEFSQVCPANQFRCNDGFCIKESSECDNSNDCYYGEGELYCTEEECPQKEFRCNDGSCILHYFLCDDFDGCENGEDEEDCNEECPYNKYECSDGYCISTFWLCDDYEDCENGEDQEECTKGLSIKDLI</sequence>
<dbReference type="GO" id="GO:0005886">
    <property type="term" value="C:plasma membrane"/>
    <property type="evidence" value="ECO:0007669"/>
    <property type="project" value="TreeGrafter"/>
</dbReference>
<dbReference type="SMART" id="SM00192">
    <property type="entry name" value="LDLa"/>
    <property type="match status" value="3"/>
</dbReference>
<feature type="disulfide bond" evidence="2">
    <location>
        <begin position="131"/>
        <end position="146"/>
    </location>
</feature>
<feature type="disulfide bond" evidence="2">
    <location>
        <begin position="42"/>
        <end position="60"/>
    </location>
</feature>
<evidence type="ECO:0000313" key="4">
    <source>
        <dbReference type="Proteomes" id="UP000507470"/>
    </source>
</evidence>
<organism evidence="3 4">
    <name type="scientific">Mytilus coruscus</name>
    <name type="common">Sea mussel</name>
    <dbReference type="NCBI Taxonomy" id="42192"/>
    <lineage>
        <taxon>Eukaryota</taxon>
        <taxon>Metazoa</taxon>
        <taxon>Spiralia</taxon>
        <taxon>Lophotrochozoa</taxon>
        <taxon>Mollusca</taxon>
        <taxon>Bivalvia</taxon>
        <taxon>Autobranchia</taxon>
        <taxon>Pteriomorphia</taxon>
        <taxon>Mytilida</taxon>
        <taxon>Mytiloidea</taxon>
        <taxon>Mytilidae</taxon>
        <taxon>Mytilinae</taxon>
        <taxon>Mytilus</taxon>
    </lineage>
</organism>
<dbReference type="CDD" id="cd00112">
    <property type="entry name" value="LDLa"/>
    <property type="match status" value="3"/>
</dbReference>
<proteinExistence type="predicted"/>
<dbReference type="SUPFAM" id="SSF57424">
    <property type="entry name" value="LDL receptor-like module"/>
    <property type="match status" value="3"/>
</dbReference>
<dbReference type="InterPro" id="IPR036055">
    <property type="entry name" value="LDL_receptor-like_sf"/>
</dbReference>
<dbReference type="PANTHER" id="PTHR22722">
    <property type="entry name" value="LOW-DENSITY LIPOPROTEIN RECEPTOR-RELATED PROTEIN 2-RELATED"/>
    <property type="match status" value="1"/>
</dbReference>
<dbReference type="PRINTS" id="PR00261">
    <property type="entry name" value="LDLRECEPTOR"/>
</dbReference>